<reference evidence="3 4" key="1">
    <citation type="journal article" date="2018" name="Nat. Ecol. Evol.">
        <title>Pezizomycetes genomes reveal the molecular basis of ectomycorrhizal truffle lifestyle.</title>
        <authorList>
            <person name="Murat C."/>
            <person name="Payen T."/>
            <person name="Noel B."/>
            <person name="Kuo A."/>
            <person name="Morin E."/>
            <person name="Chen J."/>
            <person name="Kohler A."/>
            <person name="Krizsan K."/>
            <person name="Balestrini R."/>
            <person name="Da Silva C."/>
            <person name="Montanini B."/>
            <person name="Hainaut M."/>
            <person name="Levati E."/>
            <person name="Barry K.W."/>
            <person name="Belfiori B."/>
            <person name="Cichocki N."/>
            <person name="Clum A."/>
            <person name="Dockter R.B."/>
            <person name="Fauchery L."/>
            <person name="Guy J."/>
            <person name="Iotti M."/>
            <person name="Le Tacon F."/>
            <person name="Lindquist E.A."/>
            <person name="Lipzen A."/>
            <person name="Malagnac F."/>
            <person name="Mello A."/>
            <person name="Molinier V."/>
            <person name="Miyauchi S."/>
            <person name="Poulain J."/>
            <person name="Riccioni C."/>
            <person name="Rubini A."/>
            <person name="Sitrit Y."/>
            <person name="Splivallo R."/>
            <person name="Traeger S."/>
            <person name="Wang M."/>
            <person name="Zifcakova L."/>
            <person name="Wipf D."/>
            <person name="Zambonelli A."/>
            <person name="Paolocci F."/>
            <person name="Nowrousian M."/>
            <person name="Ottonello S."/>
            <person name="Baldrian P."/>
            <person name="Spatafora J.W."/>
            <person name="Henrissat B."/>
            <person name="Nagy L.G."/>
            <person name="Aury J.M."/>
            <person name="Wincker P."/>
            <person name="Grigoriev I.V."/>
            <person name="Bonfante P."/>
            <person name="Martin F.M."/>
        </authorList>
    </citation>
    <scope>NUCLEOTIDE SEQUENCE [LARGE SCALE GENOMIC DNA]</scope>
    <source>
        <strain evidence="3 4">120613-1</strain>
    </source>
</reference>
<dbReference type="Proteomes" id="UP000276215">
    <property type="component" value="Unassembled WGS sequence"/>
</dbReference>
<keyword evidence="4" id="KW-1185">Reference proteome</keyword>
<evidence type="ECO:0000313" key="4">
    <source>
        <dbReference type="Proteomes" id="UP000276215"/>
    </source>
</evidence>
<feature type="compositionally biased region" description="Polar residues" evidence="1">
    <location>
        <begin position="86"/>
        <end position="98"/>
    </location>
</feature>
<evidence type="ECO:0000313" key="3">
    <source>
        <dbReference type="EMBL" id="RPA90951.1"/>
    </source>
</evidence>
<name>A0A3N4J310_9PEZI</name>
<dbReference type="AlphaFoldDB" id="A0A3N4J310"/>
<sequence>MATLLDALSLYLDGRFPMLSLAAHWLREDLRNELQAPSTHPLSDDVVAKWKEISEILLSGTRSSMTGNPLYRKSTPWTSAPVPQDPATNTPVPRNTTSTQNCLDRDHYRCIITGRSAADGWSLQVCHLAPFALSNTPACRRNTFWLSIEMFLGETRTNELFAIVGAANVNSLSNLVTLDPSIHGLVDRGIMVFSPETGSPPQPITASTPDVDFLPNYQLRTGYTRQFNADLNTSALVEPGEITSLKPGTVVPVISRFGHISLPVPALWILRGFYASMAVIAAAAEPNDNFGTNASGSPVAHGAATPLYYAGYYFLGSSQDCLSAKNAFIVNAKLESLDFPSDQDPNPDTSRTTGQDDECVTRHEG</sequence>
<feature type="region of interest" description="Disordered" evidence="1">
    <location>
        <begin position="74"/>
        <end position="98"/>
    </location>
</feature>
<dbReference type="Pfam" id="PF13391">
    <property type="entry name" value="HNH_2"/>
    <property type="match status" value="1"/>
</dbReference>
<protein>
    <recommendedName>
        <fullName evidence="2">HNH nuclease domain-containing protein</fullName>
    </recommendedName>
</protein>
<dbReference type="EMBL" id="ML120509">
    <property type="protein sequence ID" value="RPA90951.1"/>
    <property type="molecule type" value="Genomic_DNA"/>
</dbReference>
<feature type="compositionally biased region" description="Polar residues" evidence="1">
    <location>
        <begin position="343"/>
        <end position="353"/>
    </location>
</feature>
<dbReference type="OrthoDB" id="2104739at2759"/>
<accession>A0A3N4J310</accession>
<gene>
    <name evidence="3" type="ORF">L873DRAFT_1795179</name>
</gene>
<proteinExistence type="predicted"/>
<dbReference type="InterPro" id="IPR003615">
    <property type="entry name" value="HNH_nuc"/>
</dbReference>
<feature type="region of interest" description="Disordered" evidence="1">
    <location>
        <begin position="338"/>
        <end position="365"/>
    </location>
</feature>
<organism evidence="3 4">
    <name type="scientific">Choiromyces venosus 120613-1</name>
    <dbReference type="NCBI Taxonomy" id="1336337"/>
    <lineage>
        <taxon>Eukaryota</taxon>
        <taxon>Fungi</taxon>
        <taxon>Dikarya</taxon>
        <taxon>Ascomycota</taxon>
        <taxon>Pezizomycotina</taxon>
        <taxon>Pezizomycetes</taxon>
        <taxon>Pezizales</taxon>
        <taxon>Tuberaceae</taxon>
        <taxon>Choiromyces</taxon>
    </lineage>
</organism>
<evidence type="ECO:0000256" key="1">
    <source>
        <dbReference type="SAM" id="MobiDB-lite"/>
    </source>
</evidence>
<feature type="domain" description="HNH nuclease" evidence="2">
    <location>
        <begin position="110"/>
        <end position="193"/>
    </location>
</feature>
<evidence type="ECO:0000259" key="2">
    <source>
        <dbReference type="Pfam" id="PF13391"/>
    </source>
</evidence>